<feature type="transmembrane region" description="Helical" evidence="1">
    <location>
        <begin position="381"/>
        <end position="402"/>
    </location>
</feature>
<protein>
    <recommendedName>
        <fullName evidence="2">Acyltransferase 3 domain-containing protein</fullName>
    </recommendedName>
</protein>
<dbReference type="EMBL" id="QGMF01000105">
    <property type="protein sequence ID" value="TVY19463.1"/>
    <property type="molecule type" value="Genomic_DNA"/>
</dbReference>
<dbReference type="Proteomes" id="UP000469559">
    <property type="component" value="Unassembled WGS sequence"/>
</dbReference>
<evidence type="ECO:0000313" key="3">
    <source>
        <dbReference type="EMBL" id="TVY19463.1"/>
    </source>
</evidence>
<accession>A0A8T9BM09</accession>
<proteinExistence type="predicted"/>
<dbReference type="GO" id="GO:0016747">
    <property type="term" value="F:acyltransferase activity, transferring groups other than amino-acyl groups"/>
    <property type="evidence" value="ECO:0007669"/>
    <property type="project" value="InterPro"/>
</dbReference>
<dbReference type="InterPro" id="IPR050623">
    <property type="entry name" value="Glucan_succinyl_AcylTrfase"/>
</dbReference>
<sequence>MSMPKGGMLRDIKKGHIFHMGQTNSKPSAPPPGRLYHLDNFRTFLTILVIFHHTAIPYGGLGSWKYVSPHHVQGSSPILTAFNALNQTFFMGSFFYISGVLSSRSLPRKSVPQFLKTKWVKLGIPVLVYTLLAPPTQVAVMRLLRGTHAEFRQVLTAHLKTLRSVSGPMWYPALLLLFDTAYALLPQIPLSLSLQNPNLAFSHIMLLDITACALLRVPSPAHRVFAPLSVRPDYFPQYLSAYILGTLARSAPKDHTSASTPAPLLLTPTRRNALLATSILSASFLISIPRSQPGAYAFVFLHSGFNAASFAYAVWNESTGFLVGASLMHLFEPREWGRRRWGGAGGVGRYSYAAFLVHPVVCVGVQAAAEDWGAGGGDGVLRSVGCGVLGVLGSWAVAWGVVRVPGLGRVLL</sequence>
<keyword evidence="1" id="KW-1133">Transmembrane helix</keyword>
<name>A0A8T9BM09_9HELO</name>
<feature type="transmembrane region" description="Helical" evidence="1">
    <location>
        <begin position="44"/>
        <end position="64"/>
    </location>
</feature>
<evidence type="ECO:0000313" key="4">
    <source>
        <dbReference type="Proteomes" id="UP000469559"/>
    </source>
</evidence>
<feature type="domain" description="Acyltransferase 3" evidence="2">
    <location>
        <begin position="37"/>
        <end position="399"/>
    </location>
</feature>
<dbReference type="OrthoDB" id="4141464at2759"/>
<keyword evidence="4" id="KW-1185">Reference proteome</keyword>
<organism evidence="3 4">
    <name type="scientific">Lachnellula arida</name>
    <dbReference type="NCBI Taxonomy" id="1316785"/>
    <lineage>
        <taxon>Eukaryota</taxon>
        <taxon>Fungi</taxon>
        <taxon>Dikarya</taxon>
        <taxon>Ascomycota</taxon>
        <taxon>Pezizomycotina</taxon>
        <taxon>Leotiomycetes</taxon>
        <taxon>Helotiales</taxon>
        <taxon>Lachnaceae</taxon>
        <taxon>Lachnellula</taxon>
    </lineage>
</organism>
<evidence type="ECO:0000256" key="1">
    <source>
        <dbReference type="SAM" id="Phobius"/>
    </source>
</evidence>
<dbReference type="Pfam" id="PF01757">
    <property type="entry name" value="Acyl_transf_3"/>
    <property type="match status" value="1"/>
</dbReference>
<feature type="transmembrane region" description="Helical" evidence="1">
    <location>
        <begin position="352"/>
        <end position="369"/>
    </location>
</feature>
<keyword evidence="1" id="KW-0472">Membrane</keyword>
<feature type="transmembrane region" description="Helical" evidence="1">
    <location>
        <begin position="84"/>
        <end position="101"/>
    </location>
</feature>
<keyword evidence="1" id="KW-0812">Transmembrane</keyword>
<gene>
    <name evidence="3" type="ORF">LARI1_G003093</name>
</gene>
<dbReference type="InterPro" id="IPR002656">
    <property type="entry name" value="Acyl_transf_3_dom"/>
</dbReference>
<evidence type="ECO:0000259" key="2">
    <source>
        <dbReference type="Pfam" id="PF01757"/>
    </source>
</evidence>
<comment type="caution">
    <text evidence="3">The sequence shown here is derived from an EMBL/GenBank/DDBJ whole genome shotgun (WGS) entry which is preliminary data.</text>
</comment>
<reference evidence="3 4" key="1">
    <citation type="submission" date="2018-05" db="EMBL/GenBank/DDBJ databases">
        <title>Whole genome sequencing for identification of molecular markers to develop diagnostic detection tools for the regulated plant pathogen Lachnellula willkommii.</title>
        <authorList>
            <person name="Giroux E."/>
            <person name="Bilodeau G."/>
        </authorList>
    </citation>
    <scope>NUCLEOTIDE SEQUENCE [LARGE SCALE GENOMIC DNA]</scope>
    <source>
        <strain evidence="3 4">CBS 203.66</strain>
    </source>
</reference>
<dbReference type="PANTHER" id="PTHR36927:SF4">
    <property type="entry name" value="BLR5718 PROTEIN"/>
    <property type="match status" value="1"/>
</dbReference>
<dbReference type="AlphaFoldDB" id="A0A8T9BM09"/>
<dbReference type="PANTHER" id="PTHR36927">
    <property type="entry name" value="BLR4337 PROTEIN"/>
    <property type="match status" value="1"/>
</dbReference>